<evidence type="ECO:0000313" key="2">
    <source>
        <dbReference type="Proteomes" id="UP000225215"/>
    </source>
</evidence>
<reference evidence="1 2" key="1">
    <citation type="journal article" date="2017" name="Sci. Rep.">
        <title>Characterization and diversity of phages infecting Aeromonas salmonicida subsp. salmonicida.</title>
        <authorList>
            <person name="Vincent A.T."/>
            <person name="Paquet V.E."/>
            <person name="Bernatchez A."/>
            <person name="Tremblay D.M."/>
            <person name="Moineau S."/>
            <person name="Charette S.J."/>
        </authorList>
    </citation>
    <scope>NUCLEOTIDE SEQUENCE [LARGE SCALE GENOMIC DNA]</scope>
</reference>
<dbReference type="EMBL" id="KY290955">
    <property type="protein sequence ID" value="APU01529.1"/>
    <property type="molecule type" value="Genomic_DNA"/>
</dbReference>
<name>A0A219YC14_9CAUD</name>
<dbReference type="SUPFAM" id="SSF48726">
    <property type="entry name" value="Immunoglobulin"/>
    <property type="match status" value="1"/>
</dbReference>
<sequence length="264" mass="28823">MAYVYIVKGKSTTLTSTVTGGTAEGYSFVWKKDSSVISGTGKTKTLSNFTDADAGVYTVTASKDAEADVVDTFELGCVEHVPAITTPTPVVNKVEGDSVTFTVTKGTIKFTPTTTDPSVTSLYDVSTQWKRGSDDIPSATSTVYTKVVDLADDGITFSVVQSFLKETVSQSTTPFDVGILNVSEVVPLVAEWAVVPLTYRNASFTWIGYWVIDEIKSKSDWFDDYSTMKYKSEVETIVKAFNDYGEVFLLESRNGRLLKVSDLK</sequence>
<dbReference type="InterPro" id="IPR013783">
    <property type="entry name" value="Ig-like_fold"/>
</dbReference>
<accession>A0A219YC14</accession>
<organism evidence="1 2">
    <name type="scientific">Aeromonas phage 65.2</name>
    <dbReference type="NCBI Taxonomy" id="1932896"/>
    <lineage>
        <taxon>Viruses</taxon>
        <taxon>Duplodnaviria</taxon>
        <taxon>Heunggongvirae</taxon>
        <taxon>Uroviricota</taxon>
        <taxon>Caudoviricetes</taxon>
        <taxon>Pantevenvirales</taxon>
        <taxon>Straboviridae</taxon>
        <taxon>Emmerichvirinae</taxon>
        <taxon>Ishigurovirus</taxon>
        <taxon>Ishigurovirus osborne</taxon>
    </lineage>
</organism>
<dbReference type="Proteomes" id="UP000225215">
    <property type="component" value="Segment"/>
</dbReference>
<dbReference type="InterPro" id="IPR036179">
    <property type="entry name" value="Ig-like_dom_sf"/>
</dbReference>
<protein>
    <submittedName>
        <fullName evidence="1">Capsid and scaffold protein</fullName>
    </submittedName>
</protein>
<evidence type="ECO:0000313" key="1">
    <source>
        <dbReference type="EMBL" id="APU01529.1"/>
    </source>
</evidence>
<dbReference type="Gene3D" id="2.60.40.10">
    <property type="entry name" value="Immunoglobulins"/>
    <property type="match status" value="1"/>
</dbReference>
<proteinExistence type="predicted"/>